<proteinExistence type="inferred from homology"/>
<dbReference type="RefSeq" id="XP_018126297.1">
    <property type="nucleotide sequence ID" value="XM_018279056.2"/>
</dbReference>
<keyword evidence="2" id="KW-0521">NADP</keyword>
<reference evidence="4 5" key="1">
    <citation type="submission" date="2016-03" db="EMBL/GenBank/DDBJ databases">
        <title>Comparative genomics of Pseudogymnoascus destructans, the fungus causing white-nose syndrome of bats.</title>
        <authorList>
            <person name="Palmer J.M."/>
            <person name="Drees K.P."/>
            <person name="Foster J.T."/>
            <person name="Lindner D.L."/>
        </authorList>
    </citation>
    <scope>NUCLEOTIDE SEQUENCE [LARGE SCALE GENOMIC DNA]</scope>
    <source>
        <strain evidence="4 5">UAMH 10579</strain>
    </source>
</reference>
<sequence>MPVAIVTGSSRGIGRAIALQLADDGMDIAINDIEQQSAYMESVKAEVEKKGRRAIVVVADVSVEEDVKRLVDTTVEQLGELNVMVSNAGIIVTKRLFEVSVAEWDKVQQVNVRGMFLCYREAGRQMIAQGKGGKIIGAASIAAFRPFEDSRRRLLWNLQSMELMSTATYCPGPVSTDMWDAIDASVAARTGLAKGEAFERSIQSRSAMKKAQTPEDIANMVSFLASDKARMITGQSMIVDGGIVFS</sequence>
<evidence type="ECO:0008006" key="6">
    <source>
        <dbReference type="Google" id="ProtNLM"/>
    </source>
</evidence>
<dbReference type="Pfam" id="PF00106">
    <property type="entry name" value="adh_short"/>
    <property type="match status" value="1"/>
</dbReference>
<evidence type="ECO:0000313" key="5">
    <source>
        <dbReference type="Proteomes" id="UP000091956"/>
    </source>
</evidence>
<dbReference type="InterPro" id="IPR036291">
    <property type="entry name" value="NAD(P)-bd_dom_sf"/>
</dbReference>
<name>A0A1B8G9P4_9PEZI</name>
<dbReference type="GO" id="GO:0006633">
    <property type="term" value="P:fatty acid biosynthetic process"/>
    <property type="evidence" value="ECO:0007669"/>
    <property type="project" value="TreeGrafter"/>
</dbReference>
<evidence type="ECO:0000256" key="3">
    <source>
        <dbReference type="ARBA" id="ARBA00023002"/>
    </source>
</evidence>
<gene>
    <name evidence="4" type="ORF">VE01_09644</name>
</gene>
<organism evidence="4 5">
    <name type="scientific">Pseudogymnoascus verrucosus</name>
    <dbReference type="NCBI Taxonomy" id="342668"/>
    <lineage>
        <taxon>Eukaryota</taxon>
        <taxon>Fungi</taxon>
        <taxon>Dikarya</taxon>
        <taxon>Ascomycota</taxon>
        <taxon>Pezizomycotina</taxon>
        <taxon>Leotiomycetes</taxon>
        <taxon>Thelebolales</taxon>
        <taxon>Thelebolaceae</taxon>
        <taxon>Pseudogymnoascus</taxon>
    </lineage>
</organism>
<dbReference type="GeneID" id="28843030"/>
<dbReference type="PRINTS" id="PR00081">
    <property type="entry name" value="GDHRDH"/>
</dbReference>
<dbReference type="Gene3D" id="3.40.50.720">
    <property type="entry name" value="NAD(P)-binding Rossmann-like Domain"/>
    <property type="match status" value="1"/>
</dbReference>
<dbReference type="PANTHER" id="PTHR42760:SF133">
    <property type="entry name" value="3-OXOACYL-[ACYL-CARRIER-PROTEIN] REDUCTASE"/>
    <property type="match status" value="1"/>
</dbReference>
<dbReference type="InterPro" id="IPR002347">
    <property type="entry name" value="SDR_fam"/>
</dbReference>
<evidence type="ECO:0000256" key="1">
    <source>
        <dbReference type="ARBA" id="ARBA00006484"/>
    </source>
</evidence>
<dbReference type="GO" id="GO:0016616">
    <property type="term" value="F:oxidoreductase activity, acting on the CH-OH group of donors, NAD or NADP as acceptor"/>
    <property type="evidence" value="ECO:0007669"/>
    <property type="project" value="TreeGrafter"/>
</dbReference>
<dbReference type="AlphaFoldDB" id="A0A1B8G9P4"/>
<protein>
    <recommendedName>
        <fullName evidence="6">Diacetyl reductase [(S)-acetoin forming]</fullName>
    </recommendedName>
</protein>
<evidence type="ECO:0000313" key="4">
    <source>
        <dbReference type="EMBL" id="OBT92564.1"/>
    </source>
</evidence>
<accession>A0A1B8G9P4</accession>
<dbReference type="STRING" id="342668.A0A1B8G9P4"/>
<dbReference type="PANTHER" id="PTHR42760">
    <property type="entry name" value="SHORT-CHAIN DEHYDROGENASES/REDUCTASES FAMILY MEMBER"/>
    <property type="match status" value="1"/>
</dbReference>
<evidence type="ECO:0000256" key="2">
    <source>
        <dbReference type="ARBA" id="ARBA00022857"/>
    </source>
</evidence>
<dbReference type="Pfam" id="PF13561">
    <property type="entry name" value="adh_short_C2"/>
    <property type="match status" value="1"/>
</dbReference>
<dbReference type="Proteomes" id="UP000091956">
    <property type="component" value="Unassembled WGS sequence"/>
</dbReference>
<dbReference type="EMBL" id="KV460265">
    <property type="protein sequence ID" value="OBT92564.1"/>
    <property type="molecule type" value="Genomic_DNA"/>
</dbReference>
<dbReference type="OrthoDB" id="3453177at2759"/>
<keyword evidence="5" id="KW-1185">Reference proteome</keyword>
<reference evidence="5" key="2">
    <citation type="journal article" date="2018" name="Nat. Commun.">
        <title>Extreme sensitivity to ultraviolet light in the fungal pathogen causing white-nose syndrome of bats.</title>
        <authorList>
            <person name="Palmer J.M."/>
            <person name="Drees K.P."/>
            <person name="Foster J.T."/>
            <person name="Lindner D.L."/>
        </authorList>
    </citation>
    <scope>NUCLEOTIDE SEQUENCE [LARGE SCALE GENOMIC DNA]</scope>
    <source>
        <strain evidence="5">UAMH 10579</strain>
    </source>
</reference>
<keyword evidence="3" id="KW-0560">Oxidoreductase</keyword>
<dbReference type="GO" id="GO:0009688">
    <property type="term" value="P:abscisic acid biosynthetic process"/>
    <property type="evidence" value="ECO:0007669"/>
    <property type="project" value="UniProtKB-ARBA"/>
</dbReference>
<dbReference type="SUPFAM" id="SSF51735">
    <property type="entry name" value="NAD(P)-binding Rossmann-fold domains"/>
    <property type="match status" value="1"/>
</dbReference>
<dbReference type="GO" id="GO:0048038">
    <property type="term" value="F:quinone binding"/>
    <property type="evidence" value="ECO:0007669"/>
    <property type="project" value="TreeGrafter"/>
</dbReference>
<dbReference type="FunFam" id="3.40.50.720:FF:000084">
    <property type="entry name" value="Short-chain dehydrogenase reductase"/>
    <property type="match status" value="1"/>
</dbReference>
<comment type="similarity">
    <text evidence="1">Belongs to the short-chain dehydrogenases/reductases (SDR) family.</text>
</comment>